<sequence>LPFRDLIVFVAQLQRKLLDIHALLDYIEFVHPLLRNPPSRPPSVNGIWMGCFTKSTEVCEALYFAGVPVWLVRSEAYISLTMNVVHSVRLSCPDDIVRAMYMENGVAKPFPSI</sequence>
<organism evidence="1 2">
    <name type="scientific">Pisolithus microcarpus 441</name>
    <dbReference type="NCBI Taxonomy" id="765257"/>
    <lineage>
        <taxon>Eukaryota</taxon>
        <taxon>Fungi</taxon>
        <taxon>Dikarya</taxon>
        <taxon>Basidiomycota</taxon>
        <taxon>Agaricomycotina</taxon>
        <taxon>Agaricomycetes</taxon>
        <taxon>Agaricomycetidae</taxon>
        <taxon>Boletales</taxon>
        <taxon>Sclerodermatineae</taxon>
        <taxon>Pisolithaceae</taxon>
        <taxon>Pisolithus</taxon>
    </lineage>
</organism>
<feature type="non-terminal residue" evidence="1">
    <location>
        <position position="1"/>
    </location>
</feature>
<feature type="non-terminal residue" evidence="1">
    <location>
        <position position="113"/>
    </location>
</feature>
<gene>
    <name evidence="1" type="ORF">PISMIDRAFT_53488</name>
</gene>
<dbReference type="Proteomes" id="UP000054018">
    <property type="component" value="Unassembled WGS sequence"/>
</dbReference>
<dbReference type="EMBL" id="KN834385">
    <property type="protein sequence ID" value="KIK10868.1"/>
    <property type="molecule type" value="Genomic_DNA"/>
</dbReference>
<reference evidence="2" key="2">
    <citation type="submission" date="2015-01" db="EMBL/GenBank/DDBJ databases">
        <title>Evolutionary Origins and Diversification of the Mycorrhizal Mutualists.</title>
        <authorList>
            <consortium name="DOE Joint Genome Institute"/>
            <consortium name="Mycorrhizal Genomics Consortium"/>
            <person name="Kohler A."/>
            <person name="Kuo A."/>
            <person name="Nagy L.G."/>
            <person name="Floudas D."/>
            <person name="Copeland A."/>
            <person name="Barry K.W."/>
            <person name="Cichocki N."/>
            <person name="Veneault-Fourrey C."/>
            <person name="LaButti K."/>
            <person name="Lindquist E.A."/>
            <person name="Lipzen A."/>
            <person name="Lundell T."/>
            <person name="Morin E."/>
            <person name="Murat C."/>
            <person name="Riley R."/>
            <person name="Ohm R."/>
            <person name="Sun H."/>
            <person name="Tunlid A."/>
            <person name="Henrissat B."/>
            <person name="Grigoriev I.V."/>
            <person name="Hibbett D.S."/>
            <person name="Martin F."/>
        </authorList>
    </citation>
    <scope>NUCLEOTIDE SEQUENCE [LARGE SCALE GENOMIC DNA]</scope>
    <source>
        <strain evidence="2">441</strain>
    </source>
</reference>
<evidence type="ECO:0000313" key="2">
    <source>
        <dbReference type="Proteomes" id="UP000054018"/>
    </source>
</evidence>
<name>A0A0C9YSB4_9AGAM</name>
<dbReference type="OrthoDB" id="2643173at2759"/>
<reference evidence="1 2" key="1">
    <citation type="submission" date="2014-04" db="EMBL/GenBank/DDBJ databases">
        <authorList>
            <consortium name="DOE Joint Genome Institute"/>
            <person name="Kuo A."/>
            <person name="Kohler A."/>
            <person name="Costa M.D."/>
            <person name="Nagy L.G."/>
            <person name="Floudas D."/>
            <person name="Copeland A."/>
            <person name="Barry K.W."/>
            <person name="Cichocki N."/>
            <person name="Veneault-Fourrey C."/>
            <person name="LaButti K."/>
            <person name="Lindquist E.A."/>
            <person name="Lipzen A."/>
            <person name="Lundell T."/>
            <person name="Morin E."/>
            <person name="Murat C."/>
            <person name="Sun H."/>
            <person name="Tunlid A."/>
            <person name="Henrissat B."/>
            <person name="Grigoriev I.V."/>
            <person name="Hibbett D.S."/>
            <person name="Martin F."/>
            <person name="Nordberg H.P."/>
            <person name="Cantor M.N."/>
            <person name="Hua S.X."/>
        </authorList>
    </citation>
    <scope>NUCLEOTIDE SEQUENCE [LARGE SCALE GENOMIC DNA]</scope>
    <source>
        <strain evidence="1 2">441</strain>
    </source>
</reference>
<protein>
    <submittedName>
        <fullName evidence="1">Uncharacterized protein</fullName>
    </submittedName>
</protein>
<dbReference type="HOGENOM" id="CLU_124585_0_0_1"/>
<evidence type="ECO:0000313" key="1">
    <source>
        <dbReference type="EMBL" id="KIK10868.1"/>
    </source>
</evidence>
<accession>A0A0C9YSB4</accession>
<keyword evidence="2" id="KW-1185">Reference proteome</keyword>
<proteinExistence type="predicted"/>
<dbReference type="AlphaFoldDB" id="A0A0C9YSB4"/>